<dbReference type="AlphaFoldDB" id="A0A975ENF4"/>
<organism evidence="6 7">
    <name type="scientific">Cognatishimia activa</name>
    <dbReference type="NCBI Taxonomy" id="1715691"/>
    <lineage>
        <taxon>Bacteria</taxon>
        <taxon>Pseudomonadati</taxon>
        <taxon>Pseudomonadota</taxon>
        <taxon>Alphaproteobacteria</taxon>
        <taxon>Rhodobacterales</taxon>
        <taxon>Paracoccaceae</taxon>
        <taxon>Cognatishimia</taxon>
    </lineage>
</organism>
<dbReference type="KEGG" id="cact:HZ995_12180"/>
<keyword evidence="5" id="KW-0808">Transferase</keyword>
<comment type="similarity">
    <text evidence="1">Belongs to the PanB family.</text>
</comment>
<evidence type="ECO:0000256" key="5">
    <source>
        <dbReference type="ARBA" id="ARBA00022679"/>
    </source>
</evidence>
<dbReference type="InterPro" id="IPR003700">
    <property type="entry name" value="Pantoate_hydroxy_MeTrfase"/>
</dbReference>
<dbReference type="EC" id="2.1.2.11" evidence="3"/>
<protein>
    <recommendedName>
        <fullName evidence="3">3-methyl-2-oxobutanoate hydroxymethyltransferase</fullName>
        <ecNumber evidence="3">2.1.2.11</ecNumber>
    </recommendedName>
</protein>
<dbReference type="InterPro" id="IPR015813">
    <property type="entry name" value="Pyrv/PenolPyrv_kinase-like_dom"/>
</dbReference>
<evidence type="ECO:0000256" key="4">
    <source>
        <dbReference type="ARBA" id="ARBA00022655"/>
    </source>
</evidence>
<comment type="subunit">
    <text evidence="2">Homodecamer; pentamer of dimers.</text>
</comment>
<dbReference type="Gene3D" id="3.20.20.60">
    <property type="entry name" value="Phosphoenolpyruvate-binding domains"/>
    <property type="match status" value="1"/>
</dbReference>
<evidence type="ECO:0000313" key="7">
    <source>
        <dbReference type="Proteomes" id="UP000665026"/>
    </source>
</evidence>
<evidence type="ECO:0000256" key="3">
    <source>
        <dbReference type="ARBA" id="ARBA00012618"/>
    </source>
</evidence>
<dbReference type="EMBL" id="CP060010">
    <property type="protein sequence ID" value="QTN35234.1"/>
    <property type="molecule type" value="Genomic_DNA"/>
</dbReference>
<gene>
    <name evidence="6" type="ORF">HZ995_12180</name>
</gene>
<dbReference type="InterPro" id="IPR040442">
    <property type="entry name" value="Pyrv_kinase-like_dom_sf"/>
</dbReference>
<reference evidence="6" key="1">
    <citation type="submission" date="2020-07" db="EMBL/GenBank/DDBJ databases">
        <title>Genome sequences of bacteria associated with the marine, planktonic diatom Thalassiosira profunda strain ECT2AJA-044.</title>
        <authorList>
            <person name="Gargas C.B."/>
            <person name="Roberts W.R."/>
            <person name="Alverson A.J."/>
        </authorList>
    </citation>
    <scope>NUCLEOTIDE SEQUENCE</scope>
    <source>
        <strain evidence="6">ECT2AJA-044</strain>
    </source>
</reference>
<evidence type="ECO:0000313" key="6">
    <source>
        <dbReference type="EMBL" id="QTN35234.1"/>
    </source>
</evidence>
<dbReference type="GO" id="GO:0000287">
    <property type="term" value="F:magnesium ion binding"/>
    <property type="evidence" value="ECO:0007669"/>
    <property type="project" value="TreeGrafter"/>
</dbReference>
<keyword evidence="4" id="KW-0566">Pantothenate biosynthesis</keyword>
<dbReference type="Proteomes" id="UP000665026">
    <property type="component" value="Chromosome"/>
</dbReference>
<name>A0A975ENF4_9RHOB</name>
<dbReference type="GO" id="GO:0003864">
    <property type="term" value="F:3-methyl-2-oxobutanoate hydroxymethyltransferase activity"/>
    <property type="evidence" value="ECO:0007669"/>
    <property type="project" value="UniProtKB-EC"/>
</dbReference>
<dbReference type="SUPFAM" id="SSF51621">
    <property type="entry name" value="Phosphoenolpyruvate/pyruvate domain"/>
    <property type="match status" value="1"/>
</dbReference>
<dbReference type="GO" id="GO:0015940">
    <property type="term" value="P:pantothenate biosynthetic process"/>
    <property type="evidence" value="ECO:0007669"/>
    <property type="project" value="UniProtKB-KW"/>
</dbReference>
<dbReference type="RefSeq" id="WP_209355921.1">
    <property type="nucleotide sequence ID" value="NZ_CP060010.1"/>
</dbReference>
<dbReference type="Pfam" id="PF02548">
    <property type="entry name" value="Pantoate_transf"/>
    <property type="match status" value="1"/>
</dbReference>
<evidence type="ECO:0000256" key="1">
    <source>
        <dbReference type="ARBA" id="ARBA00008676"/>
    </source>
</evidence>
<sequence length="282" mass="31153">MKRIYDFSRSPAERNYTIADLQALKGSGKKLSMSNPANADELRACIEAGIDLLVVWESQIEEVRQIAPTHFAGVGSTWAQFGSAQEIMDHAFDMMRKGGDMYYTLRSFDVMEMLAKEGIPVQSHIGLIPTFSHYCGGLRGFGRKADEAMEIYKTLKRMEDVGVFAVEAECIAEEVLEAVNGKTSIVTFSLGSGMAGDVIMSFVADVCGEASEEDTPPKHAHAFGNVGRLHKQIHEERVAALGEFHREVVAENFPYASTNIGMHAGEKEKFLEALDKWTPTHQ</sequence>
<dbReference type="PANTHER" id="PTHR20881:SF0">
    <property type="entry name" value="3-METHYL-2-OXOBUTANOATE HYDROXYMETHYLTRANSFERASE"/>
    <property type="match status" value="1"/>
</dbReference>
<accession>A0A975ENF4</accession>
<proteinExistence type="inferred from homology"/>
<dbReference type="PANTHER" id="PTHR20881">
    <property type="entry name" value="3-METHYL-2-OXOBUTANOATE HYDROXYMETHYLTRANSFERASE"/>
    <property type="match status" value="1"/>
</dbReference>
<evidence type="ECO:0000256" key="2">
    <source>
        <dbReference type="ARBA" id="ARBA00011424"/>
    </source>
</evidence>